<dbReference type="EMBL" id="PVEO01000007">
    <property type="protein sequence ID" value="PQV47357.1"/>
    <property type="molecule type" value="Genomic_DNA"/>
</dbReference>
<name>A0A362WYC5_9FLAO</name>
<accession>A0A362WYC5</accession>
<dbReference type="SUPFAM" id="SSF49329">
    <property type="entry name" value="Cu,Zn superoxide dismutase-like"/>
    <property type="match status" value="2"/>
</dbReference>
<dbReference type="GO" id="GO:0046872">
    <property type="term" value="F:metal ion binding"/>
    <property type="evidence" value="ECO:0007669"/>
    <property type="project" value="InterPro"/>
</dbReference>
<comment type="similarity">
    <text evidence="1">Belongs to the Cu-Zn superoxide dismutase family.</text>
</comment>
<protein>
    <recommendedName>
        <fullName evidence="4">CHRD domain-containing protein</fullName>
    </recommendedName>
</protein>
<dbReference type="PROSITE" id="PS51257">
    <property type="entry name" value="PROKAR_LIPOPROTEIN"/>
    <property type="match status" value="1"/>
</dbReference>
<sequence length="285" mass="29939">MCYTFDKISNLNNMKKTILSILLLPILFLCSCDNDDDVVFIGATQTIQLNSVADPNISGTAKFIENEDGSTTVELQLTGTPSGGMHPAHIHFNTAAEGGGIAVTLGTVNGDTGFSTATFSELDNDTNVTFEDMLVFDGYINVHLSDSELTTIVAQGDIGQNVLTGASTVYSLNELDVTGISGTATFYERANGEALAVLDIANTPVDGMHPAHIHMGSVATAPGDILFTFDPVDGNTGMSMTNVSELDDETPFGYSDVLTVDGYINVHLSAADLATIVAQGDIGIN</sequence>
<evidence type="ECO:0000313" key="3">
    <source>
        <dbReference type="Proteomes" id="UP000251545"/>
    </source>
</evidence>
<dbReference type="InterPro" id="IPR036423">
    <property type="entry name" value="SOD-like_Cu/Zn_dom_sf"/>
</dbReference>
<organism evidence="2 3">
    <name type="scientific">Jejuia pallidilutea</name>
    <dbReference type="NCBI Taxonomy" id="504487"/>
    <lineage>
        <taxon>Bacteria</taxon>
        <taxon>Pseudomonadati</taxon>
        <taxon>Bacteroidota</taxon>
        <taxon>Flavobacteriia</taxon>
        <taxon>Flavobacteriales</taxon>
        <taxon>Flavobacteriaceae</taxon>
        <taxon>Jejuia</taxon>
    </lineage>
</organism>
<dbReference type="AlphaFoldDB" id="A0A362WYC5"/>
<gene>
    <name evidence="2" type="ORF">CLV33_107141</name>
</gene>
<evidence type="ECO:0008006" key="4">
    <source>
        <dbReference type="Google" id="ProtNLM"/>
    </source>
</evidence>
<dbReference type="GO" id="GO:0006801">
    <property type="term" value="P:superoxide metabolic process"/>
    <property type="evidence" value="ECO:0007669"/>
    <property type="project" value="InterPro"/>
</dbReference>
<dbReference type="Proteomes" id="UP000251545">
    <property type="component" value="Unassembled WGS sequence"/>
</dbReference>
<dbReference type="Gene3D" id="2.60.40.200">
    <property type="entry name" value="Superoxide dismutase, copper/zinc binding domain"/>
    <property type="match status" value="1"/>
</dbReference>
<evidence type="ECO:0000256" key="1">
    <source>
        <dbReference type="ARBA" id="ARBA00010457"/>
    </source>
</evidence>
<proteinExistence type="inferred from homology"/>
<evidence type="ECO:0000313" key="2">
    <source>
        <dbReference type="EMBL" id="PQV47357.1"/>
    </source>
</evidence>
<comment type="caution">
    <text evidence="2">The sequence shown here is derived from an EMBL/GenBank/DDBJ whole genome shotgun (WGS) entry which is preliminary data.</text>
</comment>
<reference evidence="2 3" key="1">
    <citation type="submission" date="2018-02" db="EMBL/GenBank/DDBJ databases">
        <title>Genomic Encyclopedia of Archaeal and Bacterial Type Strains, Phase II (KMG-II): from individual species to whole genera.</title>
        <authorList>
            <person name="Goeker M."/>
        </authorList>
    </citation>
    <scope>NUCLEOTIDE SEQUENCE [LARGE SCALE GENOMIC DNA]</scope>
    <source>
        <strain evidence="2 3">DSM 21165</strain>
    </source>
</reference>